<proteinExistence type="predicted"/>
<accession>A0A0A9DIX8</accession>
<evidence type="ECO:0000313" key="2">
    <source>
        <dbReference type="EMBL" id="JAD83742.1"/>
    </source>
</evidence>
<reference evidence="2" key="1">
    <citation type="submission" date="2014-09" db="EMBL/GenBank/DDBJ databases">
        <authorList>
            <person name="Magalhaes I.L.F."/>
            <person name="Oliveira U."/>
            <person name="Santos F.R."/>
            <person name="Vidigal T.H.D.A."/>
            <person name="Brescovit A.D."/>
            <person name="Santos A.J."/>
        </authorList>
    </citation>
    <scope>NUCLEOTIDE SEQUENCE</scope>
    <source>
        <tissue evidence="2">Shoot tissue taken approximately 20 cm above the soil surface</tissue>
    </source>
</reference>
<dbReference type="AlphaFoldDB" id="A0A0A9DIX8"/>
<name>A0A0A9DIX8_ARUDO</name>
<reference evidence="2" key="2">
    <citation type="journal article" date="2015" name="Data Brief">
        <title>Shoot transcriptome of the giant reed, Arundo donax.</title>
        <authorList>
            <person name="Barrero R.A."/>
            <person name="Guerrero F.D."/>
            <person name="Moolhuijzen P."/>
            <person name="Goolsby J.A."/>
            <person name="Tidwell J."/>
            <person name="Bellgard S.E."/>
            <person name="Bellgard M.I."/>
        </authorList>
    </citation>
    <scope>NUCLEOTIDE SEQUENCE</scope>
    <source>
        <tissue evidence="2">Shoot tissue taken approximately 20 cm above the soil surface</tissue>
    </source>
</reference>
<dbReference type="EMBL" id="GBRH01214153">
    <property type="protein sequence ID" value="JAD83742.1"/>
    <property type="molecule type" value="Transcribed_RNA"/>
</dbReference>
<feature type="region of interest" description="Disordered" evidence="1">
    <location>
        <begin position="48"/>
        <end position="72"/>
    </location>
</feature>
<sequence>MLRMMSSMFMDPMPLPLLKRASSEDPPGCRGGDDDAITRDDAMRCACGPTGAQRGARGLSSPPPCSARRAGSPPLLLALRGAALRLLSF</sequence>
<protein>
    <submittedName>
        <fullName evidence="2">Uncharacterized protein</fullName>
    </submittedName>
</protein>
<organism evidence="2">
    <name type="scientific">Arundo donax</name>
    <name type="common">Giant reed</name>
    <name type="synonym">Donax arundinaceus</name>
    <dbReference type="NCBI Taxonomy" id="35708"/>
    <lineage>
        <taxon>Eukaryota</taxon>
        <taxon>Viridiplantae</taxon>
        <taxon>Streptophyta</taxon>
        <taxon>Embryophyta</taxon>
        <taxon>Tracheophyta</taxon>
        <taxon>Spermatophyta</taxon>
        <taxon>Magnoliopsida</taxon>
        <taxon>Liliopsida</taxon>
        <taxon>Poales</taxon>
        <taxon>Poaceae</taxon>
        <taxon>PACMAD clade</taxon>
        <taxon>Arundinoideae</taxon>
        <taxon>Arundineae</taxon>
        <taxon>Arundo</taxon>
    </lineage>
</organism>
<evidence type="ECO:0000256" key="1">
    <source>
        <dbReference type="SAM" id="MobiDB-lite"/>
    </source>
</evidence>